<accession>A0A927GR21</accession>
<dbReference type="AlphaFoldDB" id="A0A927GR21"/>
<comment type="caution">
    <text evidence="2">The sequence shown here is derived from an EMBL/GenBank/DDBJ whole genome shotgun (WGS) entry which is preliminary data.</text>
</comment>
<dbReference type="EMBL" id="JACXIZ010000014">
    <property type="protein sequence ID" value="MBD2845144.1"/>
    <property type="molecule type" value="Genomic_DNA"/>
</dbReference>
<dbReference type="Pfam" id="PF08858">
    <property type="entry name" value="IDEAL"/>
    <property type="match status" value="1"/>
</dbReference>
<dbReference type="InterPro" id="IPR014957">
    <property type="entry name" value="IDEAL_dom"/>
</dbReference>
<keyword evidence="3" id="KW-1185">Reference proteome</keyword>
<protein>
    <submittedName>
        <fullName evidence="2">IDEAL domain-containing protein</fullName>
    </submittedName>
</protein>
<proteinExistence type="predicted"/>
<dbReference type="RefSeq" id="WP_190916475.1">
    <property type="nucleotide sequence ID" value="NZ_JACXIZ010000014.1"/>
</dbReference>
<name>A0A927GR21_9BACL</name>
<dbReference type="SMART" id="SM00914">
    <property type="entry name" value="IDEAL"/>
    <property type="match status" value="1"/>
</dbReference>
<sequence>MDKMKPTYEAMLRLAAEMVLDEAVRTFRIERIYRGIDAALAAGDEETFRSLAAELRAIQPPAPTEQL</sequence>
<dbReference type="Gene3D" id="4.10.810.10">
    <property type="entry name" value="Virus Scaffolding Protein, Chain A"/>
    <property type="match status" value="1"/>
</dbReference>
<evidence type="ECO:0000313" key="2">
    <source>
        <dbReference type="EMBL" id="MBD2845144.1"/>
    </source>
</evidence>
<reference evidence="2" key="1">
    <citation type="submission" date="2020-09" db="EMBL/GenBank/DDBJ databases">
        <title>A novel bacterium of genus Paenibacillus, isolated from South China Sea.</title>
        <authorList>
            <person name="Huang H."/>
            <person name="Mo K."/>
            <person name="Hu Y."/>
        </authorList>
    </citation>
    <scope>NUCLEOTIDE SEQUENCE</scope>
    <source>
        <strain evidence="2">IB182496</strain>
    </source>
</reference>
<feature type="domain" description="IDEAL" evidence="1">
    <location>
        <begin position="19"/>
        <end position="55"/>
    </location>
</feature>
<evidence type="ECO:0000313" key="3">
    <source>
        <dbReference type="Proteomes" id="UP000621560"/>
    </source>
</evidence>
<dbReference type="Proteomes" id="UP000621560">
    <property type="component" value="Unassembled WGS sequence"/>
</dbReference>
<evidence type="ECO:0000259" key="1">
    <source>
        <dbReference type="SMART" id="SM00914"/>
    </source>
</evidence>
<dbReference type="InterPro" id="IPR027393">
    <property type="entry name" value="Virus_scaffolding_prot_C"/>
</dbReference>
<gene>
    <name evidence="2" type="ORF">IDH44_08065</name>
</gene>
<organism evidence="2 3">
    <name type="scientific">Paenibacillus sabuli</name>
    <dbReference type="NCBI Taxonomy" id="2772509"/>
    <lineage>
        <taxon>Bacteria</taxon>
        <taxon>Bacillati</taxon>
        <taxon>Bacillota</taxon>
        <taxon>Bacilli</taxon>
        <taxon>Bacillales</taxon>
        <taxon>Paenibacillaceae</taxon>
        <taxon>Paenibacillus</taxon>
    </lineage>
</organism>